<evidence type="ECO:0000313" key="2">
    <source>
        <dbReference type="Proteomes" id="UP000066480"/>
    </source>
</evidence>
<dbReference type="Pfam" id="PF14081">
    <property type="entry name" value="DUF4262"/>
    <property type="match status" value="1"/>
</dbReference>
<reference evidence="1 2" key="1">
    <citation type="submission" date="2015-03" db="EMBL/GenBank/DDBJ databases">
        <title>Luteipulveratus halotolerans sp. nov., a novel actinobacterium (Dermacoccaceae) from Sarawak, Malaysia.</title>
        <authorList>
            <person name="Juboi H."/>
            <person name="Basik A."/>
            <person name="Shamsul S.S."/>
            <person name="Arnold P."/>
            <person name="Schmitt E.K."/>
            <person name="Sanglier J.-J."/>
            <person name="Yeo T."/>
        </authorList>
    </citation>
    <scope>NUCLEOTIDE SEQUENCE [LARGE SCALE GENOMIC DNA]</scope>
    <source>
        <strain evidence="1 2">MN07-A0370</strain>
    </source>
</reference>
<evidence type="ECO:0008006" key="3">
    <source>
        <dbReference type="Google" id="ProtNLM"/>
    </source>
</evidence>
<organism evidence="1 2">
    <name type="scientific">Luteipulveratus mongoliensis</name>
    <dbReference type="NCBI Taxonomy" id="571913"/>
    <lineage>
        <taxon>Bacteria</taxon>
        <taxon>Bacillati</taxon>
        <taxon>Actinomycetota</taxon>
        <taxon>Actinomycetes</taxon>
        <taxon>Micrococcales</taxon>
        <taxon>Dermacoccaceae</taxon>
        <taxon>Luteipulveratus</taxon>
    </lineage>
</organism>
<evidence type="ECO:0000313" key="1">
    <source>
        <dbReference type="EMBL" id="AKU18545.1"/>
    </source>
</evidence>
<dbReference type="InterPro" id="IPR025358">
    <property type="entry name" value="DUF4262"/>
</dbReference>
<proteinExistence type="predicted"/>
<dbReference type="RefSeq" id="WP_052596409.1">
    <property type="nucleotide sequence ID" value="NZ_CP011112.1"/>
</dbReference>
<dbReference type="OrthoDB" id="511192at2"/>
<sequence length="171" mass="18899">MNDLQEQAWLDQEDANVRDCVRTYGCFLTYVLAGRKETSTSFCYTTGLFGIGHPELIVFGLSQATAGGLLNLCYARVRDGHDLMPGEIFSFAGAPERVRVEVFPRPGDVLYTANRFYERPDEFSVPAYQLTWDVEGAFPEDAGYPYGPHVQPAPGTFVLDEDDECGCGCGC</sequence>
<dbReference type="STRING" id="571913.VV02_01590"/>
<dbReference type="Proteomes" id="UP000066480">
    <property type="component" value="Chromosome"/>
</dbReference>
<accession>A0A0K1JPQ0</accession>
<name>A0A0K1JPQ0_9MICO</name>
<protein>
    <recommendedName>
        <fullName evidence="3">DUF4262 domain-containing protein</fullName>
    </recommendedName>
</protein>
<gene>
    <name evidence="1" type="ORF">VV02_01590</name>
</gene>
<dbReference type="AlphaFoldDB" id="A0A0K1JPQ0"/>
<dbReference type="EMBL" id="CP011112">
    <property type="protein sequence ID" value="AKU18545.1"/>
    <property type="molecule type" value="Genomic_DNA"/>
</dbReference>
<keyword evidence="2" id="KW-1185">Reference proteome</keyword>
<dbReference type="KEGG" id="lmoi:VV02_01590"/>